<protein>
    <submittedName>
        <fullName evidence="1">Uncharacterized protein</fullName>
    </submittedName>
</protein>
<evidence type="ECO:0000313" key="2">
    <source>
        <dbReference type="Proteomes" id="UP001056120"/>
    </source>
</evidence>
<proteinExistence type="predicted"/>
<reference evidence="2" key="1">
    <citation type="journal article" date="2022" name="Mol. Ecol. Resour.">
        <title>The genomes of chicory, endive, great burdock and yacon provide insights into Asteraceae palaeo-polyploidization history and plant inulin production.</title>
        <authorList>
            <person name="Fan W."/>
            <person name="Wang S."/>
            <person name="Wang H."/>
            <person name="Wang A."/>
            <person name="Jiang F."/>
            <person name="Liu H."/>
            <person name="Zhao H."/>
            <person name="Xu D."/>
            <person name="Zhang Y."/>
        </authorList>
    </citation>
    <scope>NUCLEOTIDE SEQUENCE [LARGE SCALE GENOMIC DNA]</scope>
    <source>
        <strain evidence="2">cv. Yunnan</strain>
    </source>
</reference>
<evidence type="ECO:0000313" key="1">
    <source>
        <dbReference type="EMBL" id="KAI3810949.1"/>
    </source>
</evidence>
<organism evidence="1 2">
    <name type="scientific">Smallanthus sonchifolius</name>
    <dbReference type="NCBI Taxonomy" id="185202"/>
    <lineage>
        <taxon>Eukaryota</taxon>
        <taxon>Viridiplantae</taxon>
        <taxon>Streptophyta</taxon>
        <taxon>Embryophyta</taxon>
        <taxon>Tracheophyta</taxon>
        <taxon>Spermatophyta</taxon>
        <taxon>Magnoliopsida</taxon>
        <taxon>eudicotyledons</taxon>
        <taxon>Gunneridae</taxon>
        <taxon>Pentapetalae</taxon>
        <taxon>asterids</taxon>
        <taxon>campanulids</taxon>
        <taxon>Asterales</taxon>
        <taxon>Asteraceae</taxon>
        <taxon>Asteroideae</taxon>
        <taxon>Heliantheae alliance</taxon>
        <taxon>Millerieae</taxon>
        <taxon>Smallanthus</taxon>
    </lineage>
</organism>
<name>A0ACB9ISP8_9ASTR</name>
<reference evidence="1 2" key="2">
    <citation type="journal article" date="2022" name="Mol. Ecol. Resour.">
        <title>The genomes of chicory, endive, great burdock and yacon provide insights into Asteraceae paleo-polyploidization history and plant inulin production.</title>
        <authorList>
            <person name="Fan W."/>
            <person name="Wang S."/>
            <person name="Wang H."/>
            <person name="Wang A."/>
            <person name="Jiang F."/>
            <person name="Liu H."/>
            <person name="Zhao H."/>
            <person name="Xu D."/>
            <person name="Zhang Y."/>
        </authorList>
    </citation>
    <scope>NUCLEOTIDE SEQUENCE [LARGE SCALE GENOMIC DNA]</scope>
    <source>
        <strain evidence="2">cv. Yunnan</strain>
        <tissue evidence="1">Leaves</tissue>
    </source>
</reference>
<comment type="caution">
    <text evidence="1">The sequence shown here is derived from an EMBL/GenBank/DDBJ whole genome shotgun (WGS) entry which is preliminary data.</text>
</comment>
<dbReference type="Proteomes" id="UP001056120">
    <property type="component" value="Linkage Group LG07"/>
</dbReference>
<dbReference type="EMBL" id="CM042024">
    <property type="protein sequence ID" value="KAI3810949.1"/>
    <property type="molecule type" value="Genomic_DNA"/>
</dbReference>
<sequence length="157" mass="17805">MKKEKKPFMKPIIQQPKPHSTKVAQVNKIPRRPDGVNSTVGRVIENMSTFVRPTVTKPIFVSPTVKPIVVKPVVDKQEFRKPIGIRFEASKPGFVQAGVRMNGGFQPSAVNPKEGFKDNSCVEVKLSKPQRRRRNKQLKKLLESEQTNSFFKTSCFN</sequence>
<gene>
    <name evidence="1" type="ORF">L1987_20634</name>
</gene>
<accession>A0ACB9ISP8</accession>
<keyword evidence="2" id="KW-1185">Reference proteome</keyword>